<protein>
    <submittedName>
        <fullName evidence="1">Uncharacterized protein</fullName>
    </submittedName>
</protein>
<accession>A0ACB7TG45</accession>
<evidence type="ECO:0000313" key="2">
    <source>
        <dbReference type="Proteomes" id="UP000821845"/>
    </source>
</evidence>
<dbReference type="EMBL" id="CM023481">
    <property type="protein sequence ID" value="KAH6945923.1"/>
    <property type="molecule type" value="Genomic_DNA"/>
</dbReference>
<sequence>MDSGPASPKSVRSQRSTKSPKAHKSSKTHRQPRREKQLPGAASHTFKRFKTPKSPKDQGLSSQEEAPVAEHVDHLSSPSSAEWSQPKEARSADLNMSAANTPGDDKGVASPPVSSAPSTTAGHKSPSSAVGAQVLHGEETAVVHATDAPGEAVASTHGSGGAVHQAAKKTVKEERGTDEQAPKGNDGVQGKADEKHHQEDGVQGLVDQHGAHLHKDAQRPSSEEAKVPKSEHKIGSKTSGSVAQPGPSMADHVAGEKDKAPGFKGAAQRPAQGPPARIPSDLREFYARLASAPVPGGQGGLSPRQIARGPTTPGATTPGSMTSRPTGGATPGVSSVQEEATDRETKV</sequence>
<proteinExistence type="predicted"/>
<name>A0ACB7TG45_HYAAI</name>
<reference evidence="1" key="1">
    <citation type="submission" date="2020-05" db="EMBL/GenBank/DDBJ databases">
        <title>Large-scale comparative analyses of tick genomes elucidate their genetic diversity and vector capacities.</title>
        <authorList>
            <person name="Jia N."/>
            <person name="Wang J."/>
            <person name="Shi W."/>
            <person name="Du L."/>
            <person name="Sun Y."/>
            <person name="Zhan W."/>
            <person name="Jiang J."/>
            <person name="Wang Q."/>
            <person name="Zhang B."/>
            <person name="Ji P."/>
            <person name="Sakyi L.B."/>
            <person name="Cui X."/>
            <person name="Yuan T."/>
            <person name="Jiang B."/>
            <person name="Yang W."/>
            <person name="Lam T.T.-Y."/>
            <person name="Chang Q."/>
            <person name="Ding S."/>
            <person name="Wang X."/>
            <person name="Zhu J."/>
            <person name="Ruan X."/>
            <person name="Zhao L."/>
            <person name="Wei J."/>
            <person name="Que T."/>
            <person name="Du C."/>
            <person name="Cheng J."/>
            <person name="Dai P."/>
            <person name="Han X."/>
            <person name="Huang E."/>
            <person name="Gao Y."/>
            <person name="Liu J."/>
            <person name="Shao H."/>
            <person name="Ye R."/>
            <person name="Li L."/>
            <person name="Wei W."/>
            <person name="Wang X."/>
            <person name="Wang C."/>
            <person name="Yang T."/>
            <person name="Huo Q."/>
            <person name="Li W."/>
            <person name="Guo W."/>
            <person name="Chen H."/>
            <person name="Zhou L."/>
            <person name="Ni X."/>
            <person name="Tian J."/>
            <person name="Zhou Y."/>
            <person name="Sheng Y."/>
            <person name="Liu T."/>
            <person name="Pan Y."/>
            <person name="Xia L."/>
            <person name="Li J."/>
            <person name="Zhao F."/>
            <person name="Cao W."/>
        </authorList>
    </citation>
    <scope>NUCLEOTIDE SEQUENCE</scope>
    <source>
        <strain evidence="1">Hyas-2018</strain>
    </source>
</reference>
<keyword evidence="2" id="KW-1185">Reference proteome</keyword>
<gene>
    <name evidence="1" type="ORF">HPB50_010725</name>
</gene>
<evidence type="ECO:0000313" key="1">
    <source>
        <dbReference type="EMBL" id="KAH6945923.1"/>
    </source>
</evidence>
<comment type="caution">
    <text evidence="1">The sequence shown here is derived from an EMBL/GenBank/DDBJ whole genome shotgun (WGS) entry which is preliminary data.</text>
</comment>
<organism evidence="1 2">
    <name type="scientific">Hyalomma asiaticum</name>
    <name type="common">Tick</name>
    <dbReference type="NCBI Taxonomy" id="266040"/>
    <lineage>
        <taxon>Eukaryota</taxon>
        <taxon>Metazoa</taxon>
        <taxon>Ecdysozoa</taxon>
        <taxon>Arthropoda</taxon>
        <taxon>Chelicerata</taxon>
        <taxon>Arachnida</taxon>
        <taxon>Acari</taxon>
        <taxon>Parasitiformes</taxon>
        <taxon>Ixodida</taxon>
        <taxon>Ixodoidea</taxon>
        <taxon>Ixodidae</taxon>
        <taxon>Hyalomminae</taxon>
        <taxon>Hyalomma</taxon>
    </lineage>
</organism>
<dbReference type="Proteomes" id="UP000821845">
    <property type="component" value="Chromosome 1"/>
</dbReference>